<dbReference type="Pfam" id="PF00408">
    <property type="entry name" value="PGM_PMM_IV"/>
    <property type="match status" value="1"/>
</dbReference>
<evidence type="ECO:0000259" key="12">
    <source>
        <dbReference type="Pfam" id="PF02878"/>
    </source>
</evidence>
<dbReference type="SUPFAM" id="SSF55957">
    <property type="entry name" value="Phosphoglucomutase, C-terminal domain"/>
    <property type="match status" value="1"/>
</dbReference>
<dbReference type="EC" id="5.4.2.8" evidence="5"/>
<evidence type="ECO:0000256" key="7">
    <source>
        <dbReference type="ARBA" id="ARBA00022723"/>
    </source>
</evidence>
<keyword evidence="8" id="KW-0460">Magnesium</keyword>
<dbReference type="Proteomes" id="UP000234845">
    <property type="component" value="Unassembled WGS sequence"/>
</dbReference>
<dbReference type="InterPro" id="IPR016055">
    <property type="entry name" value="A-D-PHexomutase_a/b/a-I/II/III"/>
</dbReference>
<comment type="pathway">
    <text evidence="3">Nucleotide-sugar biosynthesis; GDP-alpha-D-mannose biosynthesis; alpha-D-mannose 1-phosphate from D-fructose 6-phosphate: step 2/2.</text>
</comment>
<dbReference type="Pfam" id="PF02880">
    <property type="entry name" value="PGM_PMM_III"/>
    <property type="match status" value="1"/>
</dbReference>
<dbReference type="SUPFAM" id="SSF53738">
    <property type="entry name" value="Phosphoglucomutase, first 3 domains"/>
    <property type="match status" value="3"/>
</dbReference>
<dbReference type="AlphaFoldDB" id="A0A2N5Y519"/>
<proteinExistence type="inferred from homology"/>
<keyword evidence="10" id="KW-0472">Membrane</keyword>
<evidence type="ECO:0000259" key="14">
    <source>
        <dbReference type="Pfam" id="PF02880"/>
    </source>
</evidence>
<feature type="domain" description="Alpha-D-phosphohexomutase alpha/beta/alpha" evidence="14">
    <location>
        <begin position="642"/>
        <end position="749"/>
    </location>
</feature>
<keyword evidence="6" id="KW-0597">Phosphoprotein</keyword>
<dbReference type="InterPro" id="IPR036900">
    <property type="entry name" value="A-D-PHexomutase_C_sf"/>
</dbReference>
<dbReference type="Pfam" id="PF02879">
    <property type="entry name" value="PGM_PMM_II"/>
    <property type="match status" value="1"/>
</dbReference>
<evidence type="ECO:0000256" key="3">
    <source>
        <dbReference type="ARBA" id="ARBA00004699"/>
    </source>
</evidence>
<evidence type="ECO:0000313" key="15">
    <source>
        <dbReference type="EMBL" id="PLW83494.1"/>
    </source>
</evidence>
<evidence type="ECO:0000256" key="5">
    <source>
        <dbReference type="ARBA" id="ARBA00012730"/>
    </source>
</evidence>
<dbReference type="InterPro" id="IPR005845">
    <property type="entry name" value="A-D-PHexomutase_a/b/a-II"/>
</dbReference>
<feature type="domain" description="Alpha-D-phosphohexomutase alpha/beta/alpha" evidence="12">
    <location>
        <begin position="394"/>
        <end position="524"/>
    </location>
</feature>
<dbReference type="OrthoDB" id="9803322at2"/>
<dbReference type="GO" id="GO:0000287">
    <property type="term" value="F:magnesium ion binding"/>
    <property type="evidence" value="ECO:0007669"/>
    <property type="project" value="InterPro"/>
</dbReference>
<feature type="transmembrane region" description="Helical" evidence="10">
    <location>
        <begin position="21"/>
        <end position="43"/>
    </location>
</feature>
<organism evidence="15 16">
    <name type="scientific">Kineobactrum sediminis</name>
    <dbReference type="NCBI Taxonomy" id="1905677"/>
    <lineage>
        <taxon>Bacteria</taxon>
        <taxon>Pseudomonadati</taxon>
        <taxon>Pseudomonadota</taxon>
        <taxon>Gammaproteobacteria</taxon>
        <taxon>Cellvibrionales</taxon>
        <taxon>Halieaceae</taxon>
        <taxon>Kineobactrum</taxon>
    </lineage>
</organism>
<evidence type="ECO:0000256" key="10">
    <source>
        <dbReference type="SAM" id="Phobius"/>
    </source>
</evidence>
<dbReference type="PANTHER" id="PTHR43771">
    <property type="entry name" value="PHOSPHOMANNOMUTASE"/>
    <property type="match status" value="1"/>
</dbReference>
<evidence type="ECO:0000313" key="16">
    <source>
        <dbReference type="Proteomes" id="UP000234845"/>
    </source>
</evidence>
<evidence type="ECO:0000256" key="4">
    <source>
        <dbReference type="ARBA" id="ARBA00010231"/>
    </source>
</evidence>
<evidence type="ECO:0000256" key="6">
    <source>
        <dbReference type="ARBA" id="ARBA00022553"/>
    </source>
</evidence>
<dbReference type="PROSITE" id="PS00710">
    <property type="entry name" value="PGM_PMM"/>
    <property type="match status" value="1"/>
</dbReference>
<dbReference type="PRINTS" id="PR00509">
    <property type="entry name" value="PGMPMM"/>
</dbReference>
<dbReference type="GO" id="GO:0005975">
    <property type="term" value="P:carbohydrate metabolic process"/>
    <property type="evidence" value="ECO:0007669"/>
    <property type="project" value="InterPro"/>
</dbReference>
<comment type="caution">
    <text evidence="15">The sequence shown here is derived from an EMBL/GenBank/DDBJ whole genome shotgun (WGS) entry which is preliminary data.</text>
</comment>
<dbReference type="PANTHER" id="PTHR43771:SF2">
    <property type="entry name" value="PHOSPHOMANNOMUTASE_PHOSPHOGLUCOMUTASE"/>
    <property type="match status" value="1"/>
</dbReference>
<keyword evidence="10" id="KW-1133">Transmembrane helix</keyword>
<sequence>MTDRDSHNIRSAVVRGNGLQRIVSVALLLALAPLLAGFAYLSLVRDDHIESQQAHRFSNAIARQQATQLHNIVSNVRNRLETAAHSGIGQKMLYTADPEQLDNIGQSLLEFFPELTSLYLIPISDMGTASLRENQGGLRNHIELDLVRRAVSGAKTGPETYRHQNETYTSLAQSAPKPGEGGQQIVILATFAETFFATQLETLDTGHGEVILQQLYGDKPERIAGVGESNNAGEAFRATHAVADTAWQITFVPADSMLHSLSVDPVPPRLALGLALLGLLAAVTTIILWFPRLIRRDVDRVIAGVGLNTQLVLETPQLLPLAEYLHQRETASRPAQPFEQPTPQAGEMPDALTGHHLTNPIFQRDNIMVDDSEIPGAPAQRGAGATPEVLPEHIFRAYDIRGHADLELTDETVYLVGRALGTLAATKPRPAMIVACDGRHSSPRIKQTMIDALLTSGCDVIDIGLVPTPLLYFATHHLHCSSGVMVTGSHNPAVDNGLKIVLWGHTIAAGTIQGIRESALAGEFHEGKGSITQHDIVPAYLQEIVDDINLPATLKVVVDAGNGATSVVAPQLFAGIGCEVVPLYCDIDGSFPNRSPDTSREENLADLAALVVREKAHFGVAFDGDGDRLAVVTASGRILRTDQLMMIYAQDVVSRNPGTDVVFDVKCSRSLAQLITEYGGRPVLWKTGHAFMKEKMAETGALLGGEFSGHIFFGERWYGFDDGIYAASRLAEILCNRDETLDTLMAAFPDSVNTPEILIAVPEDKKFSLITRFIEQARFPEGTITTLDGLRVDFNDGWGLLRASNTGAALTARFEASNSKRLEVIIGTFSDQLARIDPTLKIIA</sequence>
<feature type="domain" description="Alpha-D-phosphohexomutase C-terminal" evidence="11">
    <location>
        <begin position="779"/>
        <end position="823"/>
    </location>
</feature>
<evidence type="ECO:0000256" key="2">
    <source>
        <dbReference type="ARBA" id="ARBA00001946"/>
    </source>
</evidence>
<dbReference type="InterPro" id="IPR016066">
    <property type="entry name" value="A-D-PHexomutase_CS"/>
</dbReference>
<feature type="transmembrane region" description="Helical" evidence="10">
    <location>
        <begin position="270"/>
        <end position="290"/>
    </location>
</feature>
<accession>A0A2N5Y519</accession>
<reference evidence="16" key="1">
    <citation type="submission" date="2017-11" db="EMBL/GenBank/DDBJ databases">
        <title>The draft genome sequence of Chromatocurvus sp. F02.</title>
        <authorList>
            <person name="Du Z.-J."/>
            <person name="Chang Y.-Q."/>
        </authorList>
    </citation>
    <scope>NUCLEOTIDE SEQUENCE [LARGE SCALE GENOMIC DNA]</scope>
    <source>
        <strain evidence="16">F02</strain>
    </source>
</reference>
<dbReference type="RefSeq" id="WP_101520176.1">
    <property type="nucleotide sequence ID" value="NZ_PKLZ01000002.1"/>
</dbReference>
<dbReference type="Pfam" id="PF02878">
    <property type="entry name" value="PGM_PMM_I"/>
    <property type="match status" value="1"/>
</dbReference>
<dbReference type="Gene3D" id="3.30.310.50">
    <property type="entry name" value="Alpha-D-phosphohexomutase, C-terminal domain"/>
    <property type="match status" value="1"/>
</dbReference>
<keyword evidence="16" id="KW-1185">Reference proteome</keyword>
<evidence type="ECO:0000256" key="1">
    <source>
        <dbReference type="ARBA" id="ARBA00000586"/>
    </source>
</evidence>
<dbReference type="InterPro" id="IPR005841">
    <property type="entry name" value="Alpha-D-phosphohexomutase_SF"/>
</dbReference>
<feature type="domain" description="Alpha-D-phosphohexomutase alpha/beta/alpha" evidence="13">
    <location>
        <begin position="540"/>
        <end position="636"/>
    </location>
</feature>
<evidence type="ECO:0000256" key="9">
    <source>
        <dbReference type="ARBA" id="ARBA00023235"/>
    </source>
</evidence>
<dbReference type="InterPro" id="IPR005846">
    <property type="entry name" value="A-D-PHexomutase_a/b/a-III"/>
</dbReference>
<dbReference type="GO" id="GO:0004615">
    <property type="term" value="F:phosphomannomutase activity"/>
    <property type="evidence" value="ECO:0007669"/>
    <property type="project" value="UniProtKB-EC"/>
</dbReference>
<evidence type="ECO:0000259" key="13">
    <source>
        <dbReference type="Pfam" id="PF02879"/>
    </source>
</evidence>
<name>A0A2N5Y519_9GAMM</name>
<evidence type="ECO:0000256" key="8">
    <source>
        <dbReference type="ARBA" id="ARBA00022842"/>
    </source>
</evidence>
<protein>
    <recommendedName>
        <fullName evidence="5">phosphomannomutase</fullName>
        <ecNumber evidence="5">5.4.2.8</ecNumber>
    </recommendedName>
</protein>
<comment type="similarity">
    <text evidence="4">Belongs to the phosphohexose mutase family.</text>
</comment>
<dbReference type="CDD" id="cd03089">
    <property type="entry name" value="PMM_PGM"/>
    <property type="match status" value="1"/>
</dbReference>
<comment type="cofactor">
    <cofactor evidence="2">
        <name>Mg(2+)</name>
        <dbReference type="ChEBI" id="CHEBI:18420"/>
    </cofactor>
</comment>
<evidence type="ECO:0000259" key="11">
    <source>
        <dbReference type="Pfam" id="PF00408"/>
    </source>
</evidence>
<dbReference type="Gene3D" id="3.40.120.10">
    <property type="entry name" value="Alpha-D-Glucose-1,6-Bisphosphate, subunit A, domain 3"/>
    <property type="match status" value="3"/>
</dbReference>
<gene>
    <name evidence="15" type="ORF">CWI75_03820</name>
</gene>
<dbReference type="EMBL" id="PKLZ01000002">
    <property type="protein sequence ID" value="PLW83494.1"/>
    <property type="molecule type" value="Genomic_DNA"/>
</dbReference>
<keyword evidence="9" id="KW-0413">Isomerase</keyword>
<dbReference type="InterPro" id="IPR005844">
    <property type="entry name" value="A-D-PHexomutase_a/b/a-I"/>
</dbReference>
<keyword evidence="7" id="KW-0479">Metal-binding</keyword>
<dbReference type="InterPro" id="IPR005843">
    <property type="entry name" value="A-D-PHexomutase_C"/>
</dbReference>
<keyword evidence="10" id="KW-0812">Transmembrane</keyword>
<comment type="catalytic activity">
    <reaction evidence="1">
        <text>alpha-D-mannose 1-phosphate = D-mannose 6-phosphate</text>
        <dbReference type="Rhea" id="RHEA:11140"/>
        <dbReference type="ChEBI" id="CHEBI:58409"/>
        <dbReference type="ChEBI" id="CHEBI:58735"/>
        <dbReference type="EC" id="5.4.2.8"/>
    </reaction>
</comment>